<dbReference type="SUPFAM" id="SSF103025">
    <property type="entry name" value="Folate-binding domain"/>
    <property type="match status" value="1"/>
</dbReference>
<evidence type="ECO:0000259" key="6">
    <source>
        <dbReference type="Pfam" id="PF25455"/>
    </source>
</evidence>
<comment type="subcellular location">
    <subcellularLocation>
        <location evidence="1">Mitochondrion</location>
    </subcellularLocation>
</comment>
<dbReference type="GO" id="GO:0005759">
    <property type="term" value="C:mitochondrial matrix"/>
    <property type="evidence" value="ECO:0007669"/>
    <property type="project" value="TreeGrafter"/>
</dbReference>
<evidence type="ECO:0000256" key="4">
    <source>
        <dbReference type="ARBA" id="ARBA00093447"/>
    </source>
</evidence>
<dbReference type="Gene3D" id="2.40.30.160">
    <property type="match status" value="1"/>
</dbReference>
<dbReference type="NCBIfam" id="TIGR03317">
    <property type="entry name" value="ygfZ_signature"/>
    <property type="match status" value="1"/>
</dbReference>
<evidence type="ECO:0000256" key="3">
    <source>
        <dbReference type="ARBA" id="ARBA00023128"/>
    </source>
</evidence>
<reference evidence="7" key="1">
    <citation type="submission" date="2021-07" db="EMBL/GenBank/DDBJ databases">
        <title>Draft genome of Mortierella alpina, strain LL118, isolated from an aspen leaf litter sample.</title>
        <authorList>
            <person name="Yang S."/>
            <person name="Vinatzer B.A."/>
        </authorList>
    </citation>
    <scope>NUCLEOTIDE SEQUENCE</scope>
    <source>
        <strain evidence="7">LL118</strain>
    </source>
</reference>
<dbReference type="InterPro" id="IPR017703">
    <property type="entry name" value="YgfZ/GCV_T_CS"/>
</dbReference>
<feature type="domain" description="CAF17 C-terminal" evidence="6">
    <location>
        <begin position="136"/>
        <end position="208"/>
    </location>
</feature>
<dbReference type="InterPro" id="IPR057460">
    <property type="entry name" value="CAF17_C"/>
</dbReference>
<dbReference type="PANTHER" id="PTHR22602:SF0">
    <property type="entry name" value="TRANSFERASE CAF17, MITOCHONDRIAL-RELATED"/>
    <property type="match status" value="1"/>
</dbReference>
<evidence type="ECO:0000256" key="1">
    <source>
        <dbReference type="ARBA" id="ARBA00004173"/>
    </source>
</evidence>
<dbReference type="EMBL" id="JAIFTL010000149">
    <property type="protein sequence ID" value="KAG9322399.1"/>
    <property type="molecule type" value="Genomic_DNA"/>
</dbReference>
<dbReference type="AlphaFoldDB" id="A0A9P8A1U0"/>
<evidence type="ECO:0000313" key="8">
    <source>
        <dbReference type="Proteomes" id="UP000717515"/>
    </source>
</evidence>
<comment type="caution">
    <text evidence="7">The sequence shown here is derived from an EMBL/GenBank/DDBJ whole genome shotgun (WGS) entry which is preliminary data.</text>
</comment>
<name>A0A9P8A1U0_MORAP</name>
<evidence type="ECO:0000256" key="2">
    <source>
        <dbReference type="ARBA" id="ARBA00022946"/>
    </source>
</evidence>
<accession>A0A9P8A1U0</accession>
<dbReference type="PANTHER" id="PTHR22602">
    <property type="entry name" value="TRANSFERASE CAF17, MITOCHONDRIAL-RELATED"/>
    <property type="match status" value="1"/>
</dbReference>
<protein>
    <recommendedName>
        <fullName evidence="6">CAF17 C-terminal domain-containing protein</fullName>
    </recommendedName>
</protein>
<keyword evidence="3" id="KW-0496">Mitochondrion</keyword>
<evidence type="ECO:0000313" key="7">
    <source>
        <dbReference type="EMBL" id="KAG9322399.1"/>
    </source>
</evidence>
<comment type="similarity">
    <text evidence="4">Belongs to the GcvT family. CAF17/IBA57 subfamily.</text>
</comment>
<dbReference type="Proteomes" id="UP000717515">
    <property type="component" value="Unassembled WGS sequence"/>
</dbReference>
<evidence type="ECO:0000256" key="5">
    <source>
        <dbReference type="SAM" id="MobiDB-lite"/>
    </source>
</evidence>
<dbReference type="InterPro" id="IPR045179">
    <property type="entry name" value="YgfZ/GcvT"/>
</dbReference>
<keyword evidence="2" id="KW-0809">Transit peptide</keyword>
<feature type="region of interest" description="Disordered" evidence="5">
    <location>
        <begin position="168"/>
        <end position="192"/>
    </location>
</feature>
<feature type="compositionally biased region" description="Low complexity" evidence="5">
    <location>
        <begin position="172"/>
        <end position="187"/>
    </location>
</feature>
<dbReference type="GO" id="GO:0016226">
    <property type="term" value="P:iron-sulfur cluster assembly"/>
    <property type="evidence" value="ECO:0007669"/>
    <property type="project" value="TreeGrafter"/>
</dbReference>
<organism evidence="7 8">
    <name type="scientific">Mortierella alpina</name>
    <name type="common">Oleaginous fungus</name>
    <name type="synonym">Mortierella renispora</name>
    <dbReference type="NCBI Taxonomy" id="64518"/>
    <lineage>
        <taxon>Eukaryota</taxon>
        <taxon>Fungi</taxon>
        <taxon>Fungi incertae sedis</taxon>
        <taxon>Mucoromycota</taxon>
        <taxon>Mortierellomycotina</taxon>
        <taxon>Mortierellomycetes</taxon>
        <taxon>Mortierellales</taxon>
        <taxon>Mortierellaceae</taxon>
        <taxon>Mortierella</taxon>
    </lineage>
</organism>
<proteinExistence type="inferred from homology"/>
<gene>
    <name evidence="7" type="ORF">KVV02_005282</name>
</gene>
<sequence length="214" mass="23615">MVGVTESFDVYSVQDSAFSSSEGGVPDSASIMERLYKMNATVGMLDDRADNLMGYRVIVPKGEPLTLPEDYRQGTLEEHHVRRILNGVPEGIDDFIAETSLPLECNLDYMNGVDFRKGCYVGQELTIRTYHKGITRKRIMPVHEPESIQFSRDVVHVIPSQSELFPAKKEVATPTASSSSARPVRASGKTGSNVGNIGLALVKLDLVRKEARSR</sequence>
<dbReference type="Pfam" id="PF25455">
    <property type="entry name" value="Beta-barrel_CAF17_C"/>
    <property type="match status" value="1"/>
</dbReference>